<dbReference type="EMBL" id="CAWYQH010000104">
    <property type="protein sequence ID" value="CAK8687499.1"/>
    <property type="molecule type" value="Genomic_DNA"/>
</dbReference>
<comment type="caution">
    <text evidence="1">The sequence shown here is derived from an EMBL/GenBank/DDBJ whole genome shotgun (WGS) entry which is preliminary data.</text>
</comment>
<gene>
    <name evidence="1" type="ORF">CVLEPA_LOCUS19569</name>
</gene>
<evidence type="ECO:0000313" key="1">
    <source>
        <dbReference type="EMBL" id="CAK8687499.1"/>
    </source>
</evidence>
<reference evidence="1 2" key="1">
    <citation type="submission" date="2024-02" db="EMBL/GenBank/DDBJ databases">
        <authorList>
            <person name="Daric V."/>
            <person name="Darras S."/>
        </authorList>
    </citation>
    <scope>NUCLEOTIDE SEQUENCE [LARGE SCALE GENOMIC DNA]</scope>
</reference>
<protein>
    <submittedName>
        <fullName evidence="1">Uncharacterized protein</fullName>
    </submittedName>
</protein>
<organism evidence="1 2">
    <name type="scientific">Clavelina lepadiformis</name>
    <name type="common">Light-bulb sea squirt</name>
    <name type="synonym">Ascidia lepadiformis</name>
    <dbReference type="NCBI Taxonomy" id="159417"/>
    <lineage>
        <taxon>Eukaryota</taxon>
        <taxon>Metazoa</taxon>
        <taxon>Chordata</taxon>
        <taxon>Tunicata</taxon>
        <taxon>Ascidiacea</taxon>
        <taxon>Aplousobranchia</taxon>
        <taxon>Clavelinidae</taxon>
        <taxon>Clavelina</taxon>
    </lineage>
</organism>
<sequence>MLQCPDHIVLHILTQHSLLQYFPELNSRAVFCLPEFLEQPGCRCLAAVRVLKAVLFPAENLGAASCPPKLCSGEASFPPKLQTISRTETEKKPLPTEIQSRFFSAGFQKLPHCRWSTRAVSLLSEFQHRRVSAGFREPPPCRQSCRAMFLPPEIKSRLFVLWSLFKATSLTLKLTTKPCQNHG</sequence>
<dbReference type="Proteomes" id="UP001642483">
    <property type="component" value="Unassembled WGS sequence"/>
</dbReference>
<name>A0ABP0G9M2_CLALP</name>
<keyword evidence="2" id="KW-1185">Reference proteome</keyword>
<proteinExistence type="predicted"/>
<evidence type="ECO:0000313" key="2">
    <source>
        <dbReference type="Proteomes" id="UP001642483"/>
    </source>
</evidence>
<accession>A0ABP0G9M2</accession>